<sequence length="122" mass="14190">MLWQTGLARHDKAAAGHLPIPGPGKKPRRLLPWSFELWASVDLHIFDCTCSICKKWNGHFIILVSHFKPTTQHLFERCNAPEFLPHCLDESAARNVVSEKFNDIYWEKAMKKHKIIKNRSKE</sequence>
<dbReference type="AlphaFoldDB" id="A0A812A0Q3"/>
<evidence type="ECO:0000313" key="1">
    <source>
        <dbReference type="EMBL" id="CAD7694385.1"/>
    </source>
</evidence>
<accession>A0A812A0Q3</accession>
<name>A0A812A0Q3_NYCPR</name>
<dbReference type="Proteomes" id="UP000645828">
    <property type="component" value="Unassembled WGS sequence"/>
</dbReference>
<dbReference type="EMBL" id="CAJHUB010000791">
    <property type="protein sequence ID" value="CAD7694385.1"/>
    <property type="molecule type" value="Genomic_DNA"/>
</dbReference>
<keyword evidence="2" id="KW-1185">Reference proteome</keyword>
<organism evidence="1 2">
    <name type="scientific">Nyctereutes procyonoides</name>
    <name type="common">Raccoon dog</name>
    <name type="synonym">Canis procyonoides</name>
    <dbReference type="NCBI Taxonomy" id="34880"/>
    <lineage>
        <taxon>Eukaryota</taxon>
        <taxon>Metazoa</taxon>
        <taxon>Chordata</taxon>
        <taxon>Craniata</taxon>
        <taxon>Vertebrata</taxon>
        <taxon>Euteleostomi</taxon>
        <taxon>Mammalia</taxon>
        <taxon>Eutheria</taxon>
        <taxon>Laurasiatheria</taxon>
        <taxon>Carnivora</taxon>
        <taxon>Caniformia</taxon>
        <taxon>Canidae</taxon>
        <taxon>Nyctereutes</taxon>
    </lineage>
</organism>
<proteinExistence type="predicted"/>
<evidence type="ECO:0000313" key="2">
    <source>
        <dbReference type="Proteomes" id="UP000645828"/>
    </source>
</evidence>
<reference evidence="1" key="1">
    <citation type="submission" date="2020-12" db="EMBL/GenBank/DDBJ databases">
        <authorList>
            <consortium name="Molecular Ecology Group"/>
        </authorList>
    </citation>
    <scope>NUCLEOTIDE SEQUENCE</scope>
    <source>
        <strain evidence="1">TBG_1078</strain>
    </source>
</reference>
<protein>
    <submittedName>
        <fullName evidence="1">(raccoon dog) hypothetical protein</fullName>
    </submittedName>
</protein>
<comment type="caution">
    <text evidence="1">The sequence shown here is derived from an EMBL/GenBank/DDBJ whole genome shotgun (WGS) entry which is preliminary data.</text>
</comment>
<gene>
    <name evidence="1" type="ORF">NYPRO_LOCUS27177</name>
</gene>